<organism evidence="3 4">
    <name type="scientific">Astyanax mexicanus</name>
    <name type="common">Blind cave fish</name>
    <name type="synonym">Astyanax fasciatus mexicanus</name>
    <dbReference type="NCBI Taxonomy" id="7994"/>
    <lineage>
        <taxon>Eukaryota</taxon>
        <taxon>Metazoa</taxon>
        <taxon>Chordata</taxon>
        <taxon>Craniata</taxon>
        <taxon>Vertebrata</taxon>
        <taxon>Euteleostomi</taxon>
        <taxon>Actinopterygii</taxon>
        <taxon>Neopterygii</taxon>
        <taxon>Teleostei</taxon>
        <taxon>Ostariophysi</taxon>
        <taxon>Characiformes</taxon>
        <taxon>Characoidei</taxon>
        <taxon>Acestrorhamphidae</taxon>
        <taxon>Acestrorhamphinae</taxon>
        <taxon>Astyanax</taxon>
    </lineage>
</organism>
<dbReference type="FunFam" id="2.60.120.920:FF:000004">
    <property type="entry name" value="Butyrophilin subfamily 1 member A1"/>
    <property type="match status" value="1"/>
</dbReference>
<dbReference type="Pfam" id="PF25600">
    <property type="entry name" value="TRIM_CC"/>
    <property type="match status" value="1"/>
</dbReference>
<dbReference type="Gene3D" id="2.60.120.920">
    <property type="match status" value="1"/>
</dbReference>
<feature type="domain" description="B30.2/SPRY" evidence="2">
    <location>
        <begin position="146"/>
        <end position="345"/>
    </location>
</feature>
<dbReference type="InterPro" id="IPR058030">
    <property type="entry name" value="TRIM8/14/16/25/29/45/65_CC"/>
</dbReference>
<dbReference type="Pfam" id="PF00622">
    <property type="entry name" value="SPRY"/>
    <property type="match status" value="1"/>
</dbReference>
<protein>
    <recommendedName>
        <fullName evidence="2">B30.2/SPRY domain-containing protein</fullName>
    </recommendedName>
</protein>
<dbReference type="Ensembl" id="ENSAMXT00005020200.1">
    <property type="protein sequence ID" value="ENSAMXP00005018282.1"/>
    <property type="gene ID" value="ENSAMXG00005009527.1"/>
</dbReference>
<dbReference type="CDD" id="cd13733">
    <property type="entry name" value="SPRY_PRY_C-I_1"/>
    <property type="match status" value="1"/>
</dbReference>
<dbReference type="InterPro" id="IPR003877">
    <property type="entry name" value="SPRY_dom"/>
</dbReference>
<dbReference type="AlphaFoldDB" id="A0A8B9HUM2"/>
<dbReference type="PANTHER" id="PTHR24103">
    <property type="entry name" value="E3 UBIQUITIN-PROTEIN LIGASE TRIM"/>
    <property type="match status" value="1"/>
</dbReference>
<dbReference type="SMART" id="SM00589">
    <property type="entry name" value="PRY"/>
    <property type="match status" value="1"/>
</dbReference>
<dbReference type="InterPro" id="IPR013320">
    <property type="entry name" value="ConA-like_dom_sf"/>
</dbReference>
<evidence type="ECO:0000259" key="2">
    <source>
        <dbReference type="PROSITE" id="PS50188"/>
    </source>
</evidence>
<dbReference type="SMART" id="SM00449">
    <property type="entry name" value="SPRY"/>
    <property type="match status" value="1"/>
</dbReference>
<reference evidence="3" key="1">
    <citation type="submission" date="2025-08" db="UniProtKB">
        <authorList>
            <consortium name="Ensembl"/>
        </authorList>
    </citation>
    <scope>IDENTIFICATION</scope>
</reference>
<dbReference type="InterPro" id="IPR050143">
    <property type="entry name" value="TRIM/RBCC"/>
</dbReference>
<evidence type="ECO:0000313" key="4">
    <source>
        <dbReference type="Proteomes" id="UP000694621"/>
    </source>
</evidence>
<keyword evidence="1" id="KW-0175">Coiled coil</keyword>
<dbReference type="InterPro" id="IPR006574">
    <property type="entry name" value="PRY"/>
</dbReference>
<sequence length="349" mass="39875">MIQEREDKIKKITHTVERRKGNGEQVILDSVKVFNALMDLFNKSQNKLYEELNEKKRAAEMEGKETIKDLEQEITELKRRDTELEQLLHTADQPTPLQLYTFLSPSLTTNCSDICVDSYVSVETVRKALSQLQRSLNEEFTKTVKEIRQPMVSEELKRIHQHKVNVTLDPDTANPFLILSKDGKQVSCGDKKQNRFPFCCDNPKRFDKYIDVLGKKGFSSGRFYFEVQVSGKTDWSLGVVKESVNRKEEIDVKPQNGFWTLILRNGNEYTACAEHPVSLPLRGKPQKVGVFVDYEEGLVSFYDVEARSHIYSYTGQSFTGNLYPLFSPGLNDEGKNSAALIITPVSNTE</sequence>
<dbReference type="SUPFAM" id="SSF49899">
    <property type="entry name" value="Concanavalin A-like lectins/glucanases"/>
    <property type="match status" value="1"/>
</dbReference>
<dbReference type="PROSITE" id="PS50188">
    <property type="entry name" value="B302_SPRY"/>
    <property type="match status" value="1"/>
</dbReference>
<evidence type="ECO:0000256" key="1">
    <source>
        <dbReference type="SAM" id="Coils"/>
    </source>
</evidence>
<dbReference type="PRINTS" id="PR01407">
    <property type="entry name" value="BUTYPHLNCDUF"/>
</dbReference>
<dbReference type="InterPro" id="IPR001870">
    <property type="entry name" value="B30.2/SPRY"/>
</dbReference>
<accession>A0A8B9HUM2</accession>
<dbReference type="Pfam" id="PF13765">
    <property type="entry name" value="PRY"/>
    <property type="match status" value="1"/>
</dbReference>
<dbReference type="Proteomes" id="UP000694621">
    <property type="component" value="Unplaced"/>
</dbReference>
<name>A0A8B9HUM2_ASTMX</name>
<dbReference type="InterPro" id="IPR043136">
    <property type="entry name" value="B30.2/SPRY_sf"/>
</dbReference>
<proteinExistence type="predicted"/>
<dbReference type="InterPro" id="IPR003879">
    <property type="entry name" value="Butyrophylin_SPRY"/>
</dbReference>
<evidence type="ECO:0000313" key="3">
    <source>
        <dbReference type="Ensembl" id="ENSAMXP00005018282.1"/>
    </source>
</evidence>
<feature type="coiled-coil region" evidence="1">
    <location>
        <begin position="42"/>
        <end position="87"/>
    </location>
</feature>